<evidence type="ECO:0000313" key="2">
    <source>
        <dbReference type="EMBL" id="UFZ04311.1"/>
    </source>
</evidence>
<dbReference type="RefSeq" id="WP_231320390.1">
    <property type="nucleotide sequence ID" value="NZ_CP088156.1"/>
</dbReference>
<feature type="compositionally biased region" description="Polar residues" evidence="1">
    <location>
        <begin position="52"/>
        <end position="62"/>
    </location>
</feature>
<protein>
    <submittedName>
        <fullName evidence="2">Uncharacterized protein</fullName>
    </submittedName>
</protein>
<name>A0ABY3RAS9_9BRAD</name>
<proteinExistence type="predicted"/>
<gene>
    <name evidence="2" type="ORF">LQG66_34860</name>
</gene>
<reference evidence="2" key="1">
    <citation type="journal article" date="2024" name="Antonie Van Leeuwenhoek">
        <title>Bradyrhizobium ontarionense sp. nov., a novel bacterial symbiont isolated from Aeschynomene indica (Indian jointvetch), harbours photosynthesis, nitrogen fixation and nitrous oxide (N2O) reductase genes.</title>
        <authorList>
            <person name="Bromfield E.S.P."/>
            <person name="Cloutier S."/>
        </authorList>
    </citation>
    <scope>NUCLEOTIDE SEQUENCE</scope>
    <source>
        <strain evidence="2">A19</strain>
    </source>
</reference>
<dbReference type="Proteomes" id="UP001431010">
    <property type="component" value="Chromosome"/>
</dbReference>
<feature type="region of interest" description="Disordered" evidence="1">
    <location>
        <begin position="43"/>
        <end position="93"/>
    </location>
</feature>
<dbReference type="EMBL" id="CP088156">
    <property type="protein sequence ID" value="UFZ04311.1"/>
    <property type="molecule type" value="Genomic_DNA"/>
</dbReference>
<keyword evidence="3" id="KW-1185">Reference proteome</keyword>
<evidence type="ECO:0000313" key="3">
    <source>
        <dbReference type="Proteomes" id="UP001431010"/>
    </source>
</evidence>
<organism evidence="2 3">
    <name type="scientific">Bradyrhizobium ontarionense</name>
    <dbReference type="NCBI Taxonomy" id="2898149"/>
    <lineage>
        <taxon>Bacteria</taxon>
        <taxon>Pseudomonadati</taxon>
        <taxon>Pseudomonadota</taxon>
        <taxon>Alphaproteobacteria</taxon>
        <taxon>Hyphomicrobiales</taxon>
        <taxon>Nitrobacteraceae</taxon>
        <taxon>Bradyrhizobium</taxon>
    </lineage>
</organism>
<feature type="compositionally biased region" description="Basic residues" evidence="1">
    <location>
        <begin position="71"/>
        <end position="81"/>
    </location>
</feature>
<sequence length="116" mass="12423">MVTALLHTTRRFELSSGQIAQVVKAAQQPAAAEPAPFAMSGAKELLSGKPPCSSSRQETGNVTGVGDALNARRHKVRRCKRQTVQQRMGIGSEKLRTAETESLHGSILILSNAQNT</sequence>
<accession>A0ABY3RAS9</accession>
<evidence type="ECO:0000256" key="1">
    <source>
        <dbReference type="SAM" id="MobiDB-lite"/>
    </source>
</evidence>